<dbReference type="Gene3D" id="2.60.40.10">
    <property type="entry name" value="Immunoglobulins"/>
    <property type="match status" value="1"/>
</dbReference>
<dbReference type="GO" id="GO:0004888">
    <property type="term" value="F:transmembrane signaling receptor activity"/>
    <property type="evidence" value="ECO:0007669"/>
    <property type="project" value="TreeGrafter"/>
</dbReference>
<keyword evidence="4" id="KW-0732">Signal</keyword>
<evidence type="ECO:0000256" key="1">
    <source>
        <dbReference type="ARBA" id="ARBA00004370"/>
    </source>
</evidence>
<comment type="subcellular location">
    <subcellularLocation>
        <location evidence="1">Membrane</location>
    </subcellularLocation>
</comment>
<dbReference type="PANTHER" id="PTHR11860">
    <property type="entry name" value="POLYMERIC-IMMUNOGLOBULIN RECEPTOR"/>
    <property type="match status" value="1"/>
</dbReference>
<keyword evidence="2" id="KW-0812">Transmembrane</keyword>
<proteinExistence type="predicted"/>
<evidence type="ECO:0000256" key="3">
    <source>
        <dbReference type="ARBA" id="ARBA00023136"/>
    </source>
</evidence>
<name>A0A3Q4GV58_NEOBR</name>
<evidence type="ECO:0000259" key="5">
    <source>
        <dbReference type="SMART" id="SM00409"/>
    </source>
</evidence>
<evidence type="ECO:0000256" key="4">
    <source>
        <dbReference type="SAM" id="SignalP"/>
    </source>
</evidence>
<dbReference type="SMART" id="SM00409">
    <property type="entry name" value="IG"/>
    <property type="match status" value="1"/>
</dbReference>
<keyword evidence="3" id="KW-0472">Membrane</keyword>
<organism evidence="6 7">
    <name type="scientific">Neolamprologus brichardi</name>
    <name type="common">Fairy cichlid</name>
    <name type="synonym">Lamprologus brichardi</name>
    <dbReference type="NCBI Taxonomy" id="32507"/>
    <lineage>
        <taxon>Eukaryota</taxon>
        <taxon>Metazoa</taxon>
        <taxon>Chordata</taxon>
        <taxon>Craniata</taxon>
        <taxon>Vertebrata</taxon>
        <taxon>Euteleostomi</taxon>
        <taxon>Actinopterygii</taxon>
        <taxon>Neopterygii</taxon>
        <taxon>Teleostei</taxon>
        <taxon>Neoteleostei</taxon>
        <taxon>Acanthomorphata</taxon>
        <taxon>Ovalentaria</taxon>
        <taxon>Cichlomorphae</taxon>
        <taxon>Cichliformes</taxon>
        <taxon>Cichlidae</taxon>
        <taxon>African cichlids</taxon>
        <taxon>Pseudocrenilabrinae</taxon>
        <taxon>Lamprologini</taxon>
        <taxon>Neolamprologus</taxon>
    </lineage>
</organism>
<dbReference type="STRING" id="32507.ENSNBRP00000013850"/>
<dbReference type="PANTHER" id="PTHR11860:SF111">
    <property type="entry name" value="IMMUNOGLOBULIN SUBTYPE DOMAIN-CONTAINING PROTEIN"/>
    <property type="match status" value="1"/>
</dbReference>
<evidence type="ECO:0000313" key="7">
    <source>
        <dbReference type="Proteomes" id="UP000261580"/>
    </source>
</evidence>
<dbReference type="Ensembl" id="ENSNBRT00000014228.1">
    <property type="protein sequence ID" value="ENSNBRP00000013850.1"/>
    <property type="gene ID" value="ENSNBRG00000010713.1"/>
</dbReference>
<dbReference type="Bgee" id="ENSNBRG00000010713">
    <property type="expression patterns" value="Expressed in zone of skin and 2 other cell types or tissues"/>
</dbReference>
<feature type="signal peptide" evidence="4">
    <location>
        <begin position="1"/>
        <end position="23"/>
    </location>
</feature>
<dbReference type="SUPFAM" id="SSF48726">
    <property type="entry name" value="Immunoglobulin"/>
    <property type="match status" value="1"/>
</dbReference>
<dbReference type="OMA" id="GAYWELC"/>
<dbReference type="InterPro" id="IPR036179">
    <property type="entry name" value="Ig-like_dom_sf"/>
</dbReference>
<feature type="chain" id="PRO_5018786604" description="Immunoglobulin domain-containing protein" evidence="4">
    <location>
        <begin position="24"/>
        <end position="189"/>
    </location>
</feature>
<evidence type="ECO:0000256" key="2">
    <source>
        <dbReference type="ARBA" id="ARBA00022692"/>
    </source>
</evidence>
<dbReference type="InterPro" id="IPR003599">
    <property type="entry name" value="Ig_sub"/>
</dbReference>
<protein>
    <recommendedName>
        <fullName evidence="5">Immunoglobulin domain-containing protein</fullName>
    </recommendedName>
</protein>
<accession>A0A3Q4GV58</accession>
<dbReference type="InterPro" id="IPR013106">
    <property type="entry name" value="Ig_V-set"/>
</dbReference>
<reference evidence="6" key="1">
    <citation type="submission" date="2025-08" db="UniProtKB">
        <authorList>
            <consortium name="Ensembl"/>
        </authorList>
    </citation>
    <scope>IDENTIFICATION</scope>
</reference>
<sequence>MVWDFAGPAFCLLLWIIQHAAESLLLSAPEVVKATNRGSVTVPCQYDLQYKENTKYWCKGKIYEFCRIVVKTPKKRSTNRTFIADDKEAGVFSVTMTSIRQSDKDKYWCVIATSGRNIFTGVSLLVSQAGKLQLQTLYHQMLLILLTTFYFYSLHFKQISVLYTLNIGLTHLRGVIILQHCKPSNFKLI</sequence>
<dbReference type="GO" id="GO:0005886">
    <property type="term" value="C:plasma membrane"/>
    <property type="evidence" value="ECO:0007669"/>
    <property type="project" value="TreeGrafter"/>
</dbReference>
<dbReference type="Proteomes" id="UP000261580">
    <property type="component" value="Unassembled WGS sequence"/>
</dbReference>
<dbReference type="GeneTree" id="ENSGT00940000154332"/>
<dbReference type="Pfam" id="PF07686">
    <property type="entry name" value="V-set"/>
    <property type="match status" value="1"/>
</dbReference>
<dbReference type="CDD" id="cd05716">
    <property type="entry name" value="IgV_pIgR_like"/>
    <property type="match status" value="1"/>
</dbReference>
<evidence type="ECO:0000313" key="6">
    <source>
        <dbReference type="Ensembl" id="ENSNBRP00000013850.1"/>
    </source>
</evidence>
<dbReference type="AlphaFoldDB" id="A0A3Q4GV58"/>
<dbReference type="InterPro" id="IPR013783">
    <property type="entry name" value="Ig-like_fold"/>
</dbReference>
<dbReference type="InterPro" id="IPR050671">
    <property type="entry name" value="CD300_family_receptors"/>
</dbReference>
<feature type="domain" description="Immunoglobulin" evidence="5">
    <location>
        <begin position="29"/>
        <end position="127"/>
    </location>
</feature>
<keyword evidence="7" id="KW-1185">Reference proteome</keyword>
<reference evidence="6" key="2">
    <citation type="submission" date="2025-09" db="UniProtKB">
        <authorList>
            <consortium name="Ensembl"/>
        </authorList>
    </citation>
    <scope>IDENTIFICATION</scope>
</reference>